<dbReference type="EMBL" id="CAKMMF010000001">
    <property type="protein sequence ID" value="CAH1190266.1"/>
    <property type="molecule type" value="Genomic_DNA"/>
</dbReference>
<dbReference type="RefSeq" id="WP_236338460.1">
    <property type="nucleotide sequence ID" value="NZ_CAKMMF010000001.1"/>
</dbReference>
<name>A0ABM9BM68_9BACL</name>
<evidence type="ECO:0000313" key="3">
    <source>
        <dbReference type="Proteomes" id="UP000838686"/>
    </source>
</evidence>
<keyword evidence="3" id="KW-1185">Reference proteome</keyword>
<proteinExistence type="predicted"/>
<dbReference type="InterPro" id="IPR009045">
    <property type="entry name" value="Zn_M74/Hedgehog-like"/>
</dbReference>
<comment type="caution">
    <text evidence="2">The sequence shown here is derived from an EMBL/GenBank/DDBJ whole genome shotgun (WGS) entry which is preliminary data.</text>
</comment>
<reference evidence="2" key="1">
    <citation type="submission" date="2022-01" db="EMBL/GenBank/DDBJ databases">
        <authorList>
            <person name="Criscuolo A."/>
        </authorList>
    </citation>
    <scope>NUCLEOTIDE SEQUENCE</scope>
    <source>
        <strain evidence="2">CIP111893</strain>
    </source>
</reference>
<feature type="domain" description="Peptidase M15C" evidence="1">
    <location>
        <begin position="70"/>
        <end position="140"/>
    </location>
</feature>
<evidence type="ECO:0000313" key="2">
    <source>
        <dbReference type="EMBL" id="CAH1190266.1"/>
    </source>
</evidence>
<protein>
    <recommendedName>
        <fullName evidence="1">Peptidase M15C domain-containing protein</fullName>
    </recommendedName>
</protein>
<dbReference type="CDD" id="cd14845">
    <property type="entry name" value="L-Ala-D-Glu_peptidase_like"/>
    <property type="match status" value="1"/>
</dbReference>
<dbReference type="InterPro" id="IPR052179">
    <property type="entry name" value="DD-CPase-like"/>
</dbReference>
<dbReference type="InterPro" id="IPR039561">
    <property type="entry name" value="Peptidase_M15C"/>
</dbReference>
<sequence>MLTLDQVKSKSAKRLEGLLPAVHAAAVKLIERTYARGVPIIITQGLRTIEYQNELFAQGRTKPGPIVTNARGGKSFHNYGVAIDFALLLPDGRTCSWDMTRDGNGNKLKDWMEVVDEAKKLGFEWGGDWPHFKDNPHLQMTFGLTINDYAAGKRPAAPAKEDECEMKAADANLIIKRFLQPDWADAKKKGDAAGMQEANRLANVLREASGQPKQ</sequence>
<accession>A0ABM9BM68</accession>
<gene>
    <name evidence="2" type="ORF">PAECIP111893_00251</name>
</gene>
<dbReference type="PANTHER" id="PTHR34385:SF1">
    <property type="entry name" value="PEPTIDOGLYCAN L-ALANYL-D-GLUTAMATE ENDOPEPTIDASE CWLK"/>
    <property type="match status" value="1"/>
</dbReference>
<dbReference type="PANTHER" id="PTHR34385">
    <property type="entry name" value="D-ALANYL-D-ALANINE CARBOXYPEPTIDASE"/>
    <property type="match status" value="1"/>
</dbReference>
<dbReference type="Gene3D" id="3.30.1380.10">
    <property type="match status" value="1"/>
</dbReference>
<dbReference type="Proteomes" id="UP000838686">
    <property type="component" value="Unassembled WGS sequence"/>
</dbReference>
<dbReference type="Pfam" id="PF13539">
    <property type="entry name" value="Peptidase_M15_4"/>
    <property type="match status" value="1"/>
</dbReference>
<dbReference type="SUPFAM" id="SSF55166">
    <property type="entry name" value="Hedgehog/DD-peptidase"/>
    <property type="match status" value="1"/>
</dbReference>
<organism evidence="2 3">
    <name type="scientific">Paenibacillus plantiphilus</name>
    <dbReference type="NCBI Taxonomy" id="2905650"/>
    <lineage>
        <taxon>Bacteria</taxon>
        <taxon>Bacillati</taxon>
        <taxon>Bacillota</taxon>
        <taxon>Bacilli</taxon>
        <taxon>Bacillales</taxon>
        <taxon>Paenibacillaceae</taxon>
        <taxon>Paenibacillus</taxon>
    </lineage>
</organism>
<evidence type="ECO:0000259" key="1">
    <source>
        <dbReference type="Pfam" id="PF13539"/>
    </source>
</evidence>